<feature type="transmembrane region" description="Helical" evidence="11">
    <location>
        <begin position="561"/>
        <end position="583"/>
    </location>
</feature>
<reference evidence="17" key="1">
    <citation type="submission" date="2016-06" db="EMBL/GenBank/DDBJ databases">
        <title>Complete genome sequence of Actinoalloteichus fjordicus DSM 46855 (=ADI127-17), type strain of the new species Actinoalloteichus fjordicus.</title>
        <authorList>
            <person name="Ruckert C."/>
            <person name="Nouioui I."/>
            <person name="Willmese J."/>
            <person name="van Wezel G."/>
            <person name="Klenk H.-P."/>
            <person name="Kalinowski J."/>
            <person name="Zotchev S.B."/>
        </authorList>
    </citation>
    <scope>NUCLEOTIDE SEQUENCE [LARGE SCALE GENOMIC DNA]</scope>
    <source>
        <strain evidence="17">ADI127-7</strain>
    </source>
</reference>
<evidence type="ECO:0000259" key="14">
    <source>
        <dbReference type="Pfam" id="PF13244"/>
    </source>
</evidence>
<feature type="compositionally biased region" description="Basic and acidic residues" evidence="10">
    <location>
        <begin position="832"/>
        <end position="844"/>
    </location>
</feature>
<feature type="transmembrane region" description="Helical" evidence="11">
    <location>
        <begin position="105"/>
        <end position="123"/>
    </location>
</feature>
<feature type="transmembrane region" description="Helical" evidence="11">
    <location>
        <begin position="294"/>
        <end position="316"/>
    </location>
</feature>
<feature type="transmembrane region" description="Helical" evidence="11">
    <location>
        <begin position="129"/>
        <end position="147"/>
    </location>
</feature>
<dbReference type="InterPro" id="IPR025383">
    <property type="entry name" value="MrpA_C/MbhD"/>
</dbReference>
<evidence type="ECO:0000259" key="12">
    <source>
        <dbReference type="Pfam" id="PF00361"/>
    </source>
</evidence>
<dbReference type="AlphaFoldDB" id="A0AAC9LGK5"/>
<keyword evidence="17" id="KW-1185">Reference proteome</keyword>
<feature type="domain" description="MrpA C-terminal/MbhD" evidence="14">
    <location>
        <begin position="600"/>
        <end position="664"/>
    </location>
</feature>
<gene>
    <name evidence="16" type="ORF">UA74_27200</name>
</gene>
<keyword evidence="6 11" id="KW-1133">Transmembrane helix</keyword>
<evidence type="ECO:0000256" key="11">
    <source>
        <dbReference type="SAM" id="Phobius"/>
    </source>
</evidence>
<feature type="domain" description="MrpA C-terminal/MbhE" evidence="15">
    <location>
        <begin position="679"/>
        <end position="761"/>
    </location>
</feature>
<evidence type="ECO:0000313" key="17">
    <source>
        <dbReference type="Proteomes" id="UP000185511"/>
    </source>
</evidence>
<sequence length="844" mass="87931">MLLLVTAHLLLAGLLPMLVRRIGRWAFALAAIVPAATLLWSLGRLSAVLGGEAPVETFAWAPSIGLEVALRLDALSMLMIFLVSGLGALILVYCVYYFGSHGEGIGRTSSLLLAFAGAMFGLVVADDLISLYVFWELTTVCSFLLVGQDGTGKKMRRSSVQALLVTVFGGLTMLMGIIMLGHAAGTFRISEIVADPPAGGGVTIAVVLVLIGAFTKSAQVPFHPWLPGAMVAPTPVSAYLHAASMVKAGVYLVARLAPAFADQTAWWLPVAVIGIWTMLIGGVRALFQHDLKTMLAYGTVSQLGFLMVLTGTGTYIGAIAGATMLLAHGLFKAALFLIVGIIDHQTGTRDIRKLSGLGRRFPGLAVLAVLAAGSMAGLPPMLGFLGKEAAFQALLESGGTVDLLVLAGLVVGSVLTVAYSIRLVWGAFGDKPGVEPIAAPSPALGLVLPAAIPALAGLVLGLWSAPVYGLVTPYAEAFRSGGESYYLALWHGFNLPLLLSVVVVVLGVLLYRLRERSSAESGPQIPHFLQAQTLYDRSVLSLEVISYGVTGRLQVGSLPTYLGIILLTMLFIPGTAVLTGTTFLGEQQLWHSAVQVPLAVLVCIAAIALTMVRHRMTAVLLTGAIGYAIGAFFIVDGGPDLALAQFLVETLTLVAFVFVLRKLPARFTQIESAKRLRWPKVVIAVAAGGFVAISTVIFSGARQAPPTSSEEYIANAPEGAHATNVVNAILVDFRAFDTVGEITVLAVAATGVASLILAVRRTRTPSLPETDDQAVLATPGGAGASGGAAGEDAAFEVGDSPAAQAIARDSANGPTEAGRQDASSAADGSESPDSRPTNDEEGRR</sequence>
<feature type="transmembrane region" description="Helical" evidence="11">
    <location>
        <begin position="322"/>
        <end position="342"/>
    </location>
</feature>
<feature type="transmembrane region" description="Helical" evidence="11">
    <location>
        <begin position="742"/>
        <end position="759"/>
    </location>
</feature>
<feature type="transmembrane region" description="Helical" evidence="11">
    <location>
        <begin position="485"/>
        <end position="511"/>
    </location>
</feature>
<feature type="transmembrane region" description="Helical" evidence="11">
    <location>
        <begin position="641"/>
        <end position="660"/>
    </location>
</feature>
<dbReference type="GO" id="GO:0015297">
    <property type="term" value="F:antiporter activity"/>
    <property type="evidence" value="ECO:0007669"/>
    <property type="project" value="UniProtKB-KW"/>
</dbReference>
<evidence type="ECO:0000256" key="3">
    <source>
        <dbReference type="ARBA" id="ARBA00022449"/>
    </source>
</evidence>
<dbReference type="PRINTS" id="PR01434">
    <property type="entry name" value="NADHDHGNASE5"/>
</dbReference>
<feature type="transmembrane region" description="Helical" evidence="11">
    <location>
        <begin position="589"/>
        <end position="609"/>
    </location>
</feature>
<evidence type="ECO:0000256" key="4">
    <source>
        <dbReference type="ARBA" id="ARBA00022475"/>
    </source>
</evidence>
<name>A0AAC9LGK5_9PSEU</name>
<keyword evidence="8 11" id="KW-0472">Membrane</keyword>
<dbReference type="Pfam" id="PF00361">
    <property type="entry name" value="Proton_antipo_M"/>
    <property type="match status" value="1"/>
</dbReference>
<dbReference type="Pfam" id="PF13244">
    <property type="entry name" value="MbhD"/>
    <property type="match status" value="1"/>
</dbReference>
<keyword evidence="2" id="KW-0813">Transport</keyword>
<keyword evidence="7" id="KW-0406">Ion transport</keyword>
<dbReference type="RefSeq" id="WP_083684169.1">
    <property type="nucleotide sequence ID" value="NZ_CP016076.1"/>
</dbReference>
<evidence type="ECO:0000256" key="10">
    <source>
        <dbReference type="SAM" id="MobiDB-lite"/>
    </source>
</evidence>
<dbReference type="Pfam" id="PF20501">
    <property type="entry name" value="MbhE"/>
    <property type="match status" value="1"/>
</dbReference>
<feature type="transmembrane region" description="Helical" evidence="11">
    <location>
        <begin position="403"/>
        <end position="425"/>
    </location>
</feature>
<feature type="transmembrane region" description="Helical" evidence="11">
    <location>
        <begin position="681"/>
        <end position="701"/>
    </location>
</feature>
<feature type="transmembrane region" description="Helical" evidence="11">
    <location>
        <begin position="363"/>
        <end position="383"/>
    </location>
</feature>
<evidence type="ECO:0000259" key="13">
    <source>
        <dbReference type="Pfam" id="PF00662"/>
    </source>
</evidence>
<evidence type="ECO:0000313" key="16">
    <source>
        <dbReference type="EMBL" id="APU17443.1"/>
    </source>
</evidence>
<feature type="domain" description="NADH-Ubiquinone oxidoreductase (complex I) chain 5 N-terminal" evidence="13">
    <location>
        <begin position="64"/>
        <end position="99"/>
    </location>
</feature>
<feature type="domain" description="NADH:quinone oxidoreductase/Mrp antiporter transmembrane" evidence="12">
    <location>
        <begin position="125"/>
        <end position="415"/>
    </location>
</feature>
<evidence type="ECO:0000256" key="2">
    <source>
        <dbReference type="ARBA" id="ARBA00022448"/>
    </source>
</evidence>
<dbReference type="InterPro" id="IPR001750">
    <property type="entry name" value="ND/Mrp_TM"/>
</dbReference>
<feature type="compositionally biased region" description="Gly residues" evidence="10">
    <location>
        <begin position="780"/>
        <end position="789"/>
    </location>
</feature>
<dbReference type="GO" id="GO:0006811">
    <property type="term" value="P:monoatomic ion transport"/>
    <property type="evidence" value="ECO:0007669"/>
    <property type="project" value="UniProtKB-KW"/>
</dbReference>
<evidence type="ECO:0000256" key="1">
    <source>
        <dbReference type="ARBA" id="ARBA00004651"/>
    </source>
</evidence>
<dbReference type="Pfam" id="PF00662">
    <property type="entry name" value="Proton_antipo_N"/>
    <property type="match status" value="1"/>
</dbReference>
<evidence type="ECO:0000256" key="7">
    <source>
        <dbReference type="ARBA" id="ARBA00023065"/>
    </source>
</evidence>
<evidence type="ECO:0000259" key="15">
    <source>
        <dbReference type="Pfam" id="PF20501"/>
    </source>
</evidence>
<feature type="transmembrane region" description="Helical" evidence="11">
    <location>
        <begin position="446"/>
        <end position="465"/>
    </location>
</feature>
<proteinExistence type="predicted"/>
<feature type="transmembrane region" description="Helical" evidence="11">
    <location>
        <begin position="196"/>
        <end position="215"/>
    </location>
</feature>
<comment type="subcellular location">
    <subcellularLocation>
        <location evidence="1">Cell membrane</location>
        <topology evidence="1">Multi-pass membrane protein</topology>
    </subcellularLocation>
    <subcellularLocation>
        <location evidence="9">Membrane</location>
        <topology evidence="9">Multi-pass membrane protein</topology>
    </subcellularLocation>
</comment>
<organism evidence="16 17">
    <name type="scientific">Actinoalloteichus fjordicus</name>
    <dbReference type="NCBI Taxonomy" id="1612552"/>
    <lineage>
        <taxon>Bacteria</taxon>
        <taxon>Bacillati</taxon>
        <taxon>Actinomycetota</taxon>
        <taxon>Actinomycetes</taxon>
        <taxon>Pseudonocardiales</taxon>
        <taxon>Pseudonocardiaceae</taxon>
        <taxon>Actinoalloteichus</taxon>
    </lineage>
</organism>
<dbReference type="Proteomes" id="UP000185511">
    <property type="component" value="Chromosome"/>
</dbReference>
<dbReference type="GO" id="GO:0005886">
    <property type="term" value="C:plasma membrane"/>
    <property type="evidence" value="ECO:0007669"/>
    <property type="project" value="UniProtKB-SubCell"/>
</dbReference>
<evidence type="ECO:0000256" key="5">
    <source>
        <dbReference type="ARBA" id="ARBA00022692"/>
    </source>
</evidence>
<feature type="transmembrane region" description="Helical" evidence="11">
    <location>
        <begin position="75"/>
        <end position="98"/>
    </location>
</feature>
<dbReference type="InterPro" id="IPR001516">
    <property type="entry name" value="Proton_antipo_N"/>
</dbReference>
<protein>
    <submittedName>
        <fullName evidence="16">NADH dehydrogenase (Quinone)</fullName>
    </submittedName>
</protein>
<dbReference type="EMBL" id="CP016076">
    <property type="protein sequence ID" value="APU17443.1"/>
    <property type="molecule type" value="Genomic_DNA"/>
</dbReference>
<dbReference type="PANTHER" id="PTHR43373">
    <property type="entry name" value="NA(+)/H(+) ANTIPORTER SUBUNIT"/>
    <property type="match status" value="1"/>
</dbReference>
<feature type="transmembrane region" description="Helical" evidence="11">
    <location>
        <begin position="159"/>
        <end position="184"/>
    </location>
</feature>
<keyword evidence="5 9" id="KW-0812">Transmembrane</keyword>
<accession>A0AAC9LGK5</accession>
<feature type="transmembrane region" description="Helical" evidence="11">
    <location>
        <begin position="616"/>
        <end position="635"/>
    </location>
</feature>
<keyword evidence="3" id="KW-0050">Antiport</keyword>
<keyword evidence="4" id="KW-1003">Cell membrane</keyword>
<evidence type="ECO:0000256" key="9">
    <source>
        <dbReference type="RuleBase" id="RU000320"/>
    </source>
</evidence>
<dbReference type="PANTHER" id="PTHR43373:SF1">
    <property type="entry name" value="NA(+)_H(+) ANTIPORTER SUBUNIT A"/>
    <property type="match status" value="1"/>
</dbReference>
<feature type="region of interest" description="Disordered" evidence="10">
    <location>
        <begin position="768"/>
        <end position="844"/>
    </location>
</feature>
<feature type="transmembrane region" description="Helical" evidence="11">
    <location>
        <begin position="266"/>
        <end position="287"/>
    </location>
</feature>
<evidence type="ECO:0000256" key="8">
    <source>
        <dbReference type="ARBA" id="ARBA00023136"/>
    </source>
</evidence>
<dbReference type="InterPro" id="IPR050616">
    <property type="entry name" value="CPA3_Na-H_Antiporter_A"/>
</dbReference>
<evidence type="ECO:0000256" key="6">
    <source>
        <dbReference type="ARBA" id="ARBA00022989"/>
    </source>
</evidence>
<dbReference type="InterPro" id="IPR046806">
    <property type="entry name" value="MrpA_C/MbhE"/>
</dbReference>
<dbReference type="KEGG" id="acad:UA74_27200"/>